<feature type="region of interest" description="Disordered" evidence="1">
    <location>
        <begin position="1"/>
        <end position="23"/>
    </location>
</feature>
<evidence type="ECO:0000313" key="2">
    <source>
        <dbReference type="EMBL" id="AFZ81491.1"/>
    </source>
</evidence>
<evidence type="ECO:0000256" key="1">
    <source>
        <dbReference type="SAM" id="MobiDB-lite"/>
    </source>
</evidence>
<dbReference type="EMBL" id="CP001670">
    <property type="protein sequence ID" value="AFZ81491.1"/>
    <property type="molecule type" value="Genomic_DNA"/>
</dbReference>
<gene>
    <name evidence="2" type="ORF">BEWA_009030</name>
</gene>
<dbReference type="VEuPathDB" id="PiroplasmaDB:BEWA_009030"/>
<organism evidence="2 3">
    <name type="scientific">Theileria equi strain WA</name>
    <dbReference type="NCBI Taxonomy" id="1537102"/>
    <lineage>
        <taxon>Eukaryota</taxon>
        <taxon>Sar</taxon>
        <taxon>Alveolata</taxon>
        <taxon>Apicomplexa</taxon>
        <taxon>Aconoidasida</taxon>
        <taxon>Piroplasmida</taxon>
        <taxon>Theileriidae</taxon>
        <taxon>Theileria</taxon>
    </lineage>
</organism>
<sequence>MNEHRSKNKGSKPKKSKKPRHKMEKVVFNDEVEVIHVEDSYSDGIEFEDPNIPQEDVVSVDSSDENPVEQAQELEEKADNHEKVTDVIEESVITTEDIQEGAVTESCSNNAHRTANAIEPGMTHNEILQMTRLNAQKLLKGVMDNDNYHRRRTEHINNIELSLNAHKRKLERTRDKYHLPLFRHFTPAKVALEKRETGAIKNFPFIFSKTVQEHLLFAERTKEKFESMFEKVSTNKVQVSKETDNLGMNSMITKPKKESTVTPENAGQEHEKVYDCSWSEPSIKTSSDSDWDKVTNISSGRSFTRIDSSRSLSSRSLPSVVPESTSIFSRVYENFRTFCRNFCVQDNTLQDTLSYYIHCYA</sequence>
<keyword evidence="3" id="KW-1185">Reference proteome</keyword>
<protein>
    <submittedName>
        <fullName evidence="2">Uncharacterized protein</fullName>
    </submittedName>
</protein>
<proteinExistence type="predicted"/>
<evidence type="ECO:0000313" key="3">
    <source>
        <dbReference type="Proteomes" id="UP000031512"/>
    </source>
</evidence>
<dbReference type="AlphaFoldDB" id="L0B2P5"/>
<dbReference type="Proteomes" id="UP000031512">
    <property type="component" value="Chromosome 3"/>
</dbReference>
<accession>L0B2P5</accession>
<dbReference type="RefSeq" id="XP_004831157.1">
    <property type="nucleotide sequence ID" value="XM_004831100.1"/>
</dbReference>
<dbReference type="KEGG" id="beq:BEWA_009030"/>
<name>L0B2P5_THEEQ</name>
<dbReference type="GeneID" id="15805585"/>
<feature type="region of interest" description="Disordered" evidence="1">
    <location>
        <begin position="57"/>
        <end position="81"/>
    </location>
</feature>
<reference evidence="2 3" key="1">
    <citation type="journal article" date="2012" name="BMC Genomics">
        <title>Comparative genomic analysis and phylogenetic position of Theileria equi.</title>
        <authorList>
            <person name="Kappmeyer L.S."/>
            <person name="Thiagarajan M."/>
            <person name="Herndon D.R."/>
            <person name="Ramsay J.D."/>
            <person name="Caler E."/>
            <person name="Djikeng A."/>
            <person name="Gillespie J.J."/>
            <person name="Lau A.O."/>
            <person name="Roalson E.H."/>
            <person name="Silva J.C."/>
            <person name="Silva M.G."/>
            <person name="Suarez C.E."/>
            <person name="Ueti M.W."/>
            <person name="Nene V.M."/>
            <person name="Mealey R.H."/>
            <person name="Knowles D.P."/>
            <person name="Brayton K.A."/>
        </authorList>
    </citation>
    <scope>NUCLEOTIDE SEQUENCE [LARGE SCALE GENOMIC DNA]</scope>
    <source>
        <strain evidence="2 3">WA</strain>
    </source>
</reference>